<evidence type="ECO:0000313" key="3">
    <source>
        <dbReference type="EMBL" id="KAF7375952.1"/>
    </source>
</evidence>
<keyword evidence="3" id="KW-0808">Transferase</keyword>
<sequence>MSGDPEGELAALLPRLIRDSRIHYIDNLRSTLIALVIFHHACLPFAGIGMWYYTSPHHPSMSSPVLIAFVAVNQSYFMGLLFFLGGHWSSYAADRKPWNTFCVDKLKRLGIPAVVYTLFVEPLVGYIGREHDKPIFSALFTYWASLRGVRGPVWFIAVLLFFDLIYITVRTCLPSLSLLVPKSAAQYRAAAVVGISTVIVSSYFIRKSHPAGVVTPPLGIQLAYATQYVLAYISGTCLSRIQQYLLVSSHPGRALALAYLFAFISLGLISIPAKFGMTWLFEVLYAIWNELCFYFIGTALYSFFHDWSHTTKRWGNTARHSYGAYLLHALVVVCLQILVDVGRPGLVYGLIKTLVVGTLGVGISWAAAWVLIRVPGVGDIL</sequence>
<feature type="transmembrane region" description="Helical" evidence="1">
    <location>
        <begin position="185"/>
        <end position="205"/>
    </location>
</feature>
<dbReference type="PANTHER" id="PTHR36927">
    <property type="entry name" value="BLR4337 PROTEIN"/>
    <property type="match status" value="1"/>
</dbReference>
<accession>A0A8H6ZEJ2</accession>
<dbReference type="PANTHER" id="PTHR36927:SF4">
    <property type="entry name" value="BLR5718 PROTEIN"/>
    <property type="match status" value="1"/>
</dbReference>
<evidence type="ECO:0000256" key="1">
    <source>
        <dbReference type="SAM" id="Phobius"/>
    </source>
</evidence>
<gene>
    <name evidence="3" type="ORF">MSAN_00009800</name>
</gene>
<keyword evidence="3" id="KW-0012">Acyltransferase</keyword>
<feature type="transmembrane region" description="Helical" evidence="1">
    <location>
        <begin position="345"/>
        <end position="372"/>
    </location>
</feature>
<evidence type="ECO:0000313" key="4">
    <source>
        <dbReference type="Proteomes" id="UP000623467"/>
    </source>
</evidence>
<reference evidence="3" key="1">
    <citation type="submission" date="2020-05" db="EMBL/GenBank/DDBJ databases">
        <title>Mycena genomes resolve the evolution of fungal bioluminescence.</title>
        <authorList>
            <person name="Tsai I.J."/>
        </authorList>
    </citation>
    <scope>NUCLEOTIDE SEQUENCE</scope>
    <source>
        <strain evidence="3">160909Yilan</strain>
    </source>
</reference>
<dbReference type="InterPro" id="IPR002656">
    <property type="entry name" value="Acyl_transf_3_dom"/>
</dbReference>
<feature type="domain" description="Acyltransferase 3" evidence="2">
    <location>
        <begin position="22"/>
        <end position="369"/>
    </location>
</feature>
<dbReference type="GO" id="GO:0016747">
    <property type="term" value="F:acyltransferase activity, transferring groups other than amino-acyl groups"/>
    <property type="evidence" value="ECO:0007669"/>
    <property type="project" value="InterPro"/>
</dbReference>
<keyword evidence="1" id="KW-0472">Membrane</keyword>
<feature type="transmembrane region" description="Helical" evidence="1">
    <location>
        <begin position="254"/>
        <end position="273"/>
    </location>
</feature>
<proteinExistence type="predicted"/>
<dbReference type="EMBL" id="JACAZH010000001">
    <property type="protein sequence ID" value="KAF7375952.1"/>
    <property type="molecule type" value="Genomic_DNA"/>
</dbReference>
<feature type="transmembrane region" description="Helical" evidence="1">
    <location>
        <begin position="211"/>
        <end position="233"/>
    </location>
</feature>
<dbReference type="Pfam" id="PF01757">
    <property type="entry name" value="Acyl_transf_3"/>
    <property type="match status" value="1"/>
</dbReference>
<keyword evidence="1" id="KW-0812">Transmembrane</keyword>
<dbReference type="Proteomes" id="UP000623467">
    <property type="component" value="Unassembled WGS sequence"/>
</dbReference>
<feature type="transmembrane region" description="Helical" evidence="1">
    <location>
        <begin position="31"/>
        <end position="53"/>
    </location>
</feature>
<keyword evidence="1" id="KW-1133">Transmembrane helix</keyword>
<feature type="transmembrane region" description="Helical" evidence="1">
    <location>
        <begin position="65"/>
        <end position="88"/>
    </location>
</feature>
<organism evidence="3 4">
    <name type="scientific">Mycena sanguinolenta</name>
    <dbReference type="NCBI Taxonomy" id="230812"/>
    <lineage>
        <taxon>Eukaryota</taxon>
        <taxon>Fungi</taxon>
        <taxon>Dikarya</taxon>
        <taxon>Basidiomycota</taxon>
        <taxon>Agaricomycotina</taxon>
        <taxon>Agaricomycetes</taxon>
        <taxon>Agaricomycetidae</taxon>
        <taxon>Agaricales</taxon>
        <taxon>Marasmiineae</taxon>
        <taxon>Mycenaceae</taxon>
        <taxon>Mycena</taxon>
    </lineage>
</organism>
<comment type="caution">
    <text evidence="3">The sequence shown here is derived from an EMBL/GenBank/DDBJ whole genome shotgun (WGS) entry which is preliminary data.</text>
</comment>
<dbReference type="InterPro" id="IPR050623">
    <property type="entry name" value="Glucan_succinyl_AcylTrfase"/>
</dbReference>
<dbReference type="OrthoDB" id="4141464at2759"/>
<feature type="transmembrane region" description="Helical" evidence="1">
    <location>
        <begin position="153"/>
        <end position="173"/>
    </location>
</feature>
<keyword evidence="4" id="KW-1185">Reference proteome</keyword>
<protein>
    <submittedName>
        <fullName evidence="3">Acyltransferase 3</fullName>
    </submittedName>
</protein>
<dbReference type="AlphaFoldDB" id="A0A8H6ZEJ2"/>
<feature type="transmembrane region" description="Helical" evidence="1">
    <location>
        <begin position="279"/>
        <end position="301"/>
    </location>
</feature>
<evidence type="ECO:0000259" key="2">
    <source>
        <dbReference type="Pfam" id="PF01757"/>
    </source>
</evidence>
<feature type="transmembrane region" description="Helical" evidence="1">
    <location>
        <begin position="322"/>
        <end position="339"/>
    </location>
</feature>
<name>A0A8H6ZEJ2_9AGAR</name>